<keyword evidence="2" id="KW-1185">Reference proteome</keyword>
<evidence type="ECO:0008006" key="3">
    <source>
        <dbReference type="Google" id="ProtNLM"/>
    </source>
</evidence>
<sequence length="212" mass="23934">MLSLGLMDSTTEMNMVRHDTTKKYSEGIRSVRFQAASFDILVAAIWMHTVQMYAKGGSDHLIERRRIDDNTFFVSKAYTIPNTETKMMSRAVIKRQQVGPRAVRMILRSVLADDANPFPPNSIIADQCAWLHVEQDSDGSTVLKCYMRGGFTILKPDEVENLVYLMGFMLVDNPLTKVAPSDWVSVSKKLFEAMFRTVQTHLLPQIPAEATA</sequence>
<organism evidence="1 2">
    <name type="scientific">Aphanomyces euteiches</name>
    <dbReference type="NCBI Taxonomy" id="100861"/>
    <lineage>
        <taxon>Eukaryota</taxon>
        <taxon>Sar</taxon>
        <taxon>Stramenopiles</taxon>
        <taxon>Oomycota</taxon>
        <taxon>Saprolegniomycetes</taxon>
        <taxon>Saprolegniales</taxon>
        <taxon>Verrucalvaceae</taxon>
        <taxon>Aphanomyces</taxon>
    </lineage>
</organism>
<dbReference type="AlphaFoldDB" id="A0A6G0WUY4"/>
<dbReference type="EMBL" id="VJMJ01000146">
    <property type="protein sequence ID" value="KAF0731257.1"/>
    <property type="molecule type" value="Genomic_DNA"/>
</dbReference>
<protein>
    <recommendedName>
        <fullName evidence="3">START domain-containing protein</fullName>
    </recommendedName>
</protein>
<dbReference type="VEuPathDB" id="FungiDB:AeMF1_017102"/>
<gene>
    <name evidence="1" type="ORF">Ae201684_011517</name>
</gene>
<evidence type="ECO:0000313" key="2">
    <source>
        <dbReference type="Proteomes" id="UP000481153"/>
    </source>
</evidence>
<proteinExistence type="predicted"/>
<comment type="caution">
    <text evidence="1">The sequence shown here is derived from an EMBL/GenBank/DDBJ whole genome shotgun (WGS) entry which is preliminary data.</text>
</comment>
<reference evidence="1 2" key="1">
    <citation type="submission" date="2019-07" db="EMBL/GenBank/DDBJ databases">
        <title>Genomics analysis of Aphanomyces spp. identifies a new class of oomycete effector associated with host adaptation.</title>
        <authorList>
            <person name="Gaulin E."/>
        </authorList>
    </citation>
    <scope>NUCLEOTIDE SEQUENCE [LARGE SCALE GENOMIC DNA]</scope>
    <source>
        <strain evidence="1 2">ATCC 201684</strain>
    </source>
</reference>
<accession>A0A6G0WUY4</accession>
<name>A0A6G0WUY4_9STRA</name>
<dbReference type="Proteomes" id="UP000481153">
    <property type="component" value="Unassembled WGS sequence"/>
</dbReference>
<evidence type="ECO:0000313" key="1">
    <source>
        <dbReference type="EMBL" id="KAF0731257.1"/>
    </source>
</evidence>